<dbReference type="Gene3D" id="3.40.50.300">
    <property type="entry name" value="P-loop containing nucleotide triphosphate hydrolases"/>
    <property type="match status" value="1"/>
</dbReference>
<comment type="caution">
    <text evidence="9">The sequence shown here is derived from an EMBL/GenBank/DDBJ whole genome shotgun (WGS) entry which is preliminary data.</text>
</comment>
<keyword evidence="2" id="KW-0809">Transit peptide</keyword>
<feature type="region of interest" description="Disordered" evidence="5">
    <location>
        <begin position="174"/>
        <end position="222"/>
    </location>
</feature>
<dbReference type="PANTHER" id="PTHR11516">
    <property type="entry name" value="PYRUVATE DEHYDROGENASE E1 COMPONENT, ALPHA SUBUNIT BACTERIAL AND ORGANELLAR"/>
    <property type="match status" value="1"/>
</dbReference>
<dbReference type="GO" id="GO:0004739">
    <property type="term" value="F:pyruvate dehydrogenase (acetyl-transferring) activity"/>
    <property type="evidence" value="ECO:0007669"/>
    <property type="project" value="TreeGrafter"/>
</dbReference>
<evidence type="ECO:0000259" key="7">
    <source>
        <dbReference type="Pfam" id="PF00676"/>
    </source>
</evidence>
<dbReference type="InterPro" id="IPR008995">
    <property type="entry name" value="Mo/tungstate-bd_C_term_dom"/>
</dbReference>
<feature type="compositionally biased region" description="Basic residues" evidence="5">
    <location>
        <begin position="190"/>
        <end position="204"/>
    </location>
</feature>
<dbReference type="InterPro" id="IPR040582">
    <property type="entry name" value="OB_MalK-like"/>
</dbReference>
<sequence length="580" mass="63179">MEIDPLLHRKPVELSGGQKQRTAIGRAIVREPKVFLFDEPIAHLDAKLRSHMRGELKHLQRDLETTTVYVTHDQLEGMSMADRIAVMHEGVLQQLGTPEEIYNQPTNEFVAGFVGEPPMNFLDCSLERTNVGLTVVHSGFRLALSEHQASLLTAGGAEADVRIGIRPDNLAIEPGADGALGRAGRDLRGRAARRRHDRRCHHRRPPGDGEDQDRAHGRARRSLPHRLRCGQVARLRHKHRRRLLVGPSATTQAERSTRMQLSKDDLLTAYRTMRRIREFEERLHIEFATGDIPGFVHLYAGEEASGVGVCMHLDDRDRIASTHRGHGHCIAKGCDMDGMMAEIYGRRDGLCGGKGGSMHIADLDKGMMGANGIVGGGPPLICGAGLAAKQLRTGGVAIAFVGDGGFNQGTTFESLNLASVWNLPCVFVVENNGYAESTGSKWSIACDDAADRASGFNMPGVVVDGHDFFAVHEVAGEAIKRAREGGGPSLLECKLNRYYGHFEGDAQTYRAPDEVKKLRETRDCLAMFREKVTGAGLLDDAALDAIDSESEAQVDGAVAKAKVAPPPNAADLLTDVYVSY</sequence>
<dbReference type="InterPro" id="IPR003439">
    <property type="entry name" value="ABC_transporter-like_ATP-bd"/>
</dbReference>
<keyword evidence="4" id="KW-0786">Thiamine pyrophosphate</keyword>
<dbReference type="InterPro" id="IPR027417">
    <property type="entry name" value="P-loop_NTPase"/>
</dbReference>
<evidence type="ECO:0000256" key="1">
    <source>
        <dbReference type="ARBA" id="ARBA00001964"/>
    </source>
</evidence>
<dbReference type="CDD" id="cd02000">
    <property type="entry name" value="TPP_E1_PDC_ADC_BCADC"/>
    <property type="match status" value="1"/>
</dbReference>
<feature type="domain" description="MalK-like OB fold" evidence="8">
    <location>
        <begin position="115"/>
        <end position="170"/>
    </location>
</feature>
<evidence type="ECO:0000256" key="3">
    <source>
        <dbReference type="ARBA" id="ARBA00023002"/>
    </source>
</evidence>
<name>A0AA35WSB2_GEOBA</name>
<dbReference type="SUPFAM" id="SSF52540">
    <property type="entry name" value="P-loop containing nucleoside triphosphate hydrolases"/>
    <property type="match status" value="1"/>
</dbReference>
<evidence type="ECO:0000256" key="5">
    <source>
        <dbReference type="SAM" id="MobiDB-lite"/>
    </source>
</evidence>
<dbReference type="GO" id="GO:0006086">
    <property type="term" value="P:pyruvate decarboxylation to acetyl-CoA"/>
    <property type="evidence" value="ECO:0007669"/>
    <property type="project" value="TreeGrafter"/>
</dbReference>
<evidence type="ECO:0000313" key="9">
    <source>
        <dbReference type="EMBL" id="CAI8032018.1"/>
    </source>
</evidence>
<evidence type="ECO:0000259" key="6">
    <source>
        <dbReference type="Pfam" id="PF00005"/>
    </source>
</evidence>
<dbReference type="Proteomes" id="UP001174909">
    <property type="component" value="Unassembled WGS sequence"/>
</dbReference>
<dbReference type="GO" id="GO:0005524">
    <property type="term" value="F:ATP binding"/>
    <property type="evidence" value="ECO:0007669"/>
    <property type="project" value="InterPro"/>
</dbReference>
<evidence type="ECO:0000256" key="4">
    <source>
        <dbReference type="ARBA" id="ARBA00023052"/>
    </source>
</evidence>
<dbReference type="PANTHER" id="PTHR11516:SF60">
    <property type="entry name" value="PYRUVATE DEHYDROGENASE E1 COMPONENT SUBUNIT ALPHA"/>
    <property type="match status" value="1"/>
</dbReference>
<dbReference type="Gene3D" id="3.40.50.970">
    <property type="match status" value="1"/>
</dbReference>
<dbReference type="InterPro" id="IPR029061">
    <property type="entry name" value="THDP-binding"/>
</dbReference>
<dbReference type="InterPro" id="IPR001017">
    <property type="entry name" value="DH_E1"/>
</dbReference>
<gene>
    <name evidence="9" type="ORF">GBAR_LOCUS18128</name>
</gene>
<dbReference type="SUPFAM" id="SSF52518">
    <property type="entry name" value="Thiamin diphosphate-binding fold (THDP-binding)"/>
    <property type="match status" value="1"/>
</dbReference>
<dbReference type="Gene3D" id="2.40.50.100">
    <property type="match status" value="1"/>
</dbReference>
<comment type="cofactor">
    <cofactor evidence="1">
        <name>thiamine diphosphate</name>
        <dbReference type="ChEBI" id="CHEBI:58937"/>
    </cofactor>
</comment>
<evidence type="ECO:0000259" key="8">
    <source>
        <dbReference type="Pfam" id="PF17912"/>
    </source>
</evidence>
<dbReference type="GO" id="GO:0016887">
    <property type="term" value="F:ATP hydrolysis activity"/>
    <property type="evidence" value="ECO:0007669"/>
    <property type="project" value="InterPro"/>
</dbReference>
<organism evidence="9 10">
    <name type="scientific">Geodia barretti</name>
    <name type="common">Barrett's horny sponge</name>
    <dbReference type="NCBI Taxonomy" id="519541"/>
    <lineage>
        <taxon>Eukaryota</taxon>
        <taxon>Metazoa</taxon>
        <taxon>Porifera</taxon>
        <taxon>Demospongiae</taxon>
        <taxon>Heteroscleromorpha</taxon>
        <taxon>Tetractinellida</taxon>
        <taxon>Astrophorina</taxon>
        <taxon>Geodiidae</taxon>
        <taxon>Geodia</taxon>
    </lineage>
</organism>
<evidence type="ECO:0000256" key="2">
    <source>
        <dbReference type="ARBA" id="ARBA00022946"/>
    </source>
</evidence>
<dbReference type="EMBL" id="CASHTH010002581">
    <property type="protein sequence ID" value="CAI8032018.1"/>
    <property type="molecule type" value="Genomic_DNA"/>
</dbReference>
<dbReference type="Pfam" id="PF00676">
    <property type="entry name" value="E1_dh"/>
    <property type="match status" value="1"/>
</dbReference>
<dbReference type="Pfam" id="PF17912">
    <property type="entry name" value="OB_MalK"/>
    <property type="match status" value="1"/>
</dbReference>
<protein>
    <submittedName>
        <fullName evidence="9">Acetoin:2,6-dichlorophenolindophenol oxidoreductase subunit alpha</fullName>
    </submittedName>
</protein>
<keyword evidence="3" id="KW-0560">Oxidoreductase</keyword>
<reference evidence="9" key="1">
    <citation type="submission" date="2023-03" db="EMBL/GenBank/DDBJ databases">
        <authorList>
            <person name="Steffen K."/>
            <person name="Cardenas P."/>
        </authorList>
    </citation>
    <scope>NUCLEOTIDE SEQUENCE</scope>
</reference>
<feature type="domain" description="Dehydrogenase E1 component" evidence="7">
    <location>
        <begin position="272"/>
        <end position="568"/>
    </location>
</feature>
<dbReference type="InterPro" id="IPR050642">
    <property type="entry name" value="PDH_E1_Alpha_Subunit"/>
</dbReference>
<dbReference type="AlphaFoldDB" id="A0AA35WSB2"/>
<feature type="domain" description="ABC transporter" evidence="6">
    <location>
        <begin position="7"/>
        <end position="42"/>
    </location>
</feature>
<evidence type="ECO:0000313" key="10">
    <source>
        <dbReference type="Proteomes" id="UP001174909"/>
    </source>
</evidence>
<keyword evidence="10" id="KW-1185">Reference proteome</keyword>
<dbReference type="Pfam" id="PF00005">
    <property type="entry name" value="ABC_tran"/>
    <property type="match status" value="1"/>
</dbReference>
<dbReference type="SUPFAM" id="SSF50331">
    <property type="entry name" value="MOP-like"/>
    <property type="match status" value="1"/>
</dbReference>
<accession>A0AA35WSB2</accession>
<proteinExistence type="predicted"/>